<evidence type="ECO:0000259" key="1">
    <source>
        <dbReference type="Pfam" id="PF01841"/>
    </source>
</evidence>
<feature type="domain" description="Transglutaminase-like" evidence="1">
    <location>
        <begin position="893"/>
        <end position="988"/>
    </location>
</feature>
<organism evidence="2 3">
    <name type="scientific">Saonia flava</name>
    <dbReference type="NCBI Taxonomy" id="523696"/>
    <lineage>
        <taxon>Bacteria</taxon>
        <taxon>Pseudomonadati</taxon>
        <taxon>Bacteroidota</taxon>
        <taxon>Flavobacteriia</taxon>
        <taxon>Flavobacteriales</taxon>
        <taxon>Flavobacteriaceae</taxon>
        <taxon>Saonia</taxon>
    </lineage>
</organism>
<proteinExistence type="predicted"/>
<dbReference type="Gene3D" id="1.25.40.10">
    <property type="entry name" value="Tetratricopeptide repeat domain"/>
    <property type="match status" value="1"/>
</dbReference>
<dbReference type="Gene3D" id="3.10.620.30">
    <property type="match status" value="1"/>
</dbReference>
<dbReference type="InterPro" id="IPR038765">
    <property type="entry name" value="Papain-like_cys_pep_sf"/>
</dbReference>
<name>A0A846QYZ4_9FLAO</name>
<protein>
    <recommendedName>
        <fullName evidence="1">Transglutaminase-like domain-containing protein</fullName>
    </recommendedName>
</protein>
<reference evidence="2 3" key="1">
    <citation type="submission" date="2020-03" db="EMBL/GenBank/DDBJ databases">
        <title>Genomic Encyclopedia of Type Strains, Phase IV (KMG-IV): sequencing the most valuable type-strain genomes for metagenomic binning, comparative biology and taxonomic classification.</title>
        <authorList>
            <person name="Goeker M."/>
        </authorList>
    </citation>
    <scope>NUCLEOTIDE SEQUENCE [LARGE SCALE GENOMIC DNA]</scope>
    <source>
        <strain evidence="2 3">DSM 29762</strain>
    </source>
</reference>
<dbReference type="AlphaFoldDB" id="A0A846QYZ4"/>
<dbReference type="InterPro" id="IPR011990">
    <property type="entry name" value="TPR-like_helical_dom_sf"/>
</dbReference>
<comment type="caution">
    <text evidence="2">The sequence shown here is derived from an EMBL/GenBank/DDBJ whole genome shotgun (WGS) entry which is preliminary data.</text>
</comment>
<evidence type="ECO:0000313" key="3">
    <source>
        <dbReference type="Proteomes" id="UP000590442"/>
    </source>
</evidence>
<keyword evidence="3" id="KW-1185">Reference proteome</keyword>
<dbReference type="EMBL" id="JAATJJ010000001">
    <property type="protein sequence ID" value="NJB71423.1"/>
    <property type="molecule type" value="Genomic_DNA"/>
</dbReference>
<dbReference type="Proteomes" id="UP000590442">
    <property type="component" value="Unassembled WGS sequence"/>
</dbReference>
<dbReference type="InterPro" id="IPR002931">
    <property type="entry name" value="Transglutaminase-like"/>
</dbReference>
<dbReference type="SUPFAM" id="SSF48452">
    <property type="entry name" value="TPR-like"/>
    <property type="match status" value="1"/>
</dbReference>
<evidence type="ECO:0000313" key="2">
    <source>
        <dbReference type="EMBL" id="NJB71423.1"/>
    </source>
</evidence>
<dbReference type="RefSeq" id="WP_167963184.1">
    <property type="nucleotide sequence ID" value="NZ_JAATJJ010000001.1"/>
</dbReference>
<dbReference type="Pfam" id="PF01841">
    <property type="entry name" value="Transglut_core"/>
    <property type="match status" value="1"/>
</dbReference>
<dbReference type="SUPFAM" id="SSF54001">
    <property type="entry name" value="Cysteine proteinases"/>
    <property type="match status" value="1"/>
</dbReference>
<gene>
    <name evidence="2" type="ORF">GGR42_001885</name>
</gene>
<accession>A0A846QYZ4</accession>
<sequence length="1265" mass="146398">MKYLYTFVFFFIFLFSKSFSQEEFSPSKEWSLLLTNNREQALVEIKKKKKEDLNKYFAEEIIKAENGLFKSEKGFLDKIKSFDDFEFYLYALWNQSFFFDNYVSSGFSTKSISNLNSFSENEIENPTVKEAIKYLKAAVARHNNNWEGYFKKVNHVSSIRKWQYCGVFENLNGSGLDTEYGPEKNVYSKEGFNANSNGIVNWYANPNFEKEAYQFYTNHSEYGAGVNYAQTFITNSEEKRVVLRFGSSSRFKAWLNDVLVYENVNDGVTDLDAYNVEVTLPVGINRLLIKNADSGGVGYFIARITDKDGNSLTDLSYDTYSEEYNISESTKISPNSIKHPVEEYFAQKLKADPNNFLIQFCLLNTYIRNSKYTEAKEILSPLLKKYPKSSILKKYMIVAYTQEKDFTSTKELKENIKKDDDKYYLSYVYEFQNSRELYKLPIKEFEDFMNEFSESTDSDVLKKISELLIHLRNENKERVKEVMDDIALNHSDNIKILRSYLFVYSQYLNEDSKSLEILENINKDYFNYPALKSLASNYNKLERKEEVLPLFANIYEQLLGDNSYLEDYINYMHQYKKYEESIPFIEQMLKNFPHSFNAMELMGNALEQTGQKKKSLEYYSASLKHNSASKSLRKKINDLSKEKDYFKQLEVSDVYGYIAKNRNKGVENNYGYNYLLDQSIIQLYEEGGNKSKYTYIVEITSDNGIESLKELDLGLSGTYSISKSELVKPDNSVVPASKSGSNLVFNNLKIGDVIHIDYEMNQSSSGRFYKDYVNYFQFDSFHPSTKTVVKILTPKEKQIIGEVVNGDVEYTTEKIDDFICHTWNVENISGLKAEENYMPSTSDVSRTLHISTIGSWDDIAIWYSDLVRPQLLVNSDVEEAFKEIFPEGTAKLNEDDKAERIYFYIMENFSYSHVSFMQSGYVPKEPSKTIKSKLGDCKDFSALYVTLAQMAGLKSHMVLVLTSDYGERSMVLPNQDFNHCIAKVFIDGAPQYLELTDNNLPYRSIPTSLEGATALDIPNKWFSSEQTGIYKLKNINHVPTEVESHMEYVLGDNSHKLKINSIYKGSINSNYASILKEKNYSTIKDAISEDFGARISEDFKLDSIYNIKYELRSPNVEYTSELTINETMDEIGSLKVFRLPKVNNAYNSSIIDEDERFFPIDYVLYENADIYKSSYIIRIGHDERFVEVPESKNYSFKNHSFVIDYKLGNENELKVSIEANTPKDRIAIEDYADFKKYVKAVIDAKEQLIGFKKSTKPANVSFSNK</sequence>
<dbReference type="Gene3D" id="2.60.40.3140">
    <property type="match status" value="1"/>
</dbReference>